<dbReference type="OrthoDB" id="1453559at2"/>
<evidence type="ECO:0000313" key="2">
    <source>
        <dbReference type="Proteomes" id="UP000194221"/>
    </source>
</evidence>
<proteinExistence type="predicted"/>
<dbReference type="InParanoid" id="A0A1Y2PBI8"/>
<dbReference type="Proteomes" id="UP000194221">
    <property type="component" value="Unassembled WGS sequence"/>
</dbReference>
<dbReference type="EMBL" id="LAPZ01000007">
    <property type="protein sequence ID" value="OSY87815.1"/>
    <property type="molecule type" value="Genomic_DNA"/>
</dbReference>
<accession>A0A1Y2PBI8</accession>
<sequence>MFDYTIIKELSAFVESKGYVFLNKRVPNKLDWKKGPFERPSMIKLSLVSIKVLGIPVNWKREEFFIVKLEKNGEISDFWVKVVSGFFSKTKFYIK</sequence>
<organism evidence="1 2">
    <name type="scientific">Tenacibaculum holothuriorum</name>
    <dbReference type="NCBI Taxonomy" id="1635173"/>
    <lineage>
        <taxon>Bacteria</taxon>
        <taxon>Pseudomonadati</taxon>
        <taxon>Bacteroidota</taxon>
        <taxon>Flavobacteriia</taxon>
        <taxon>Flavobacteriales</taxon>
        <taxon>Flavobacteriaceae</taxon>
        <taxon>Tenacibaculum</taxon>
    </lineage>
</organism>
<reference evidence="1 2" key="1">
    <citation type="submission" date="2015-03" db="EMBL/GenBank/DDBJ databases">
        <title>Genome sequence of Tenacibaculum sp. S2-2, isolated from intestinal microbiota of sea cucumber, Apostichopus japonicas.</title>
        <authorList>
            <person name="Shao Z."/>
            <person name="Wang L."/>
            <person name="Li X."/>
        </authorList>
    </citation>
    <scope>NUCLEOTIDE SEQUENCE [LARGE SCALE GENOMIC DNA]</scope>
    <source>
        <strain evidence="1 2">S2-2</strain>
    </source>
</reference>
<name>A0A1Y2PBI8_9FLAO</name>
<dbReference type="STRING" id="1635173.WH52_10350"/>
<gene>
    <name evidence="1" type="ORF">WH52_10350</name>
</gene>
<evidence type="ECO:0000313" key="1">
    <source>
        <dbReference type="EMBL" id="OSY87815.1"/>
    </source>
</evidence>
<dbReference type="AlphaFoldDB" id="A0A1Y2PBI8"/>
<comment type="caution">
    <text evidence="1">The sequence shown here is derived from an EMBL/GenBank/DDBJ whole genome shotgun (WGS) entry which is preliminary data.</text>
</comment>
<dbReference type="RefSeq" id="WP_086030877.1">
    <property type="nucleotide sequence ID" value="NZ_LAPZ01000007.1"/>
</dbReference>
<keyword evidence="2" id="KW-1185">Reference proteome</keyword>
<protein>
    <submittedName>
        <fullName evidence="1">Uncharacterized protein</fullName>
    </submittedName>
</protein>